<name>A0A7G2C6P4_9TRYP</name>
<proteinExistence type="predicted"/>
<accession>A0A7G2C6P4</accession>
<organism evidence="1 2">
    <name type="scientific">Angomonas deanei</name>
    <dbReference type="NCBI Taxonomy" id="59799"/>
    <lineage>
        <taxon>Eukaryota</taxon>
        <taxon>Discoba</taxon>
        <taxon>Euglenozoa</taxon>
        <taxon>Kinetoplastea</taxon>
        <taxon>Metakinetoplastina</taxon>
        <taxon>Trypanosomatida</taxon>
        <taxon>Trypanosomatidae</taxon>
        <taxon>Strigomonadinae</taxon>
        <taxon>Angomonas</taxon>
    </lineage>
</organism>
<keyword evidence="2" id="KW-1185">Reference proteome</keyword>
<protein>
    <submittedName>
        <fullName evidence="1">Uncharacterized protein</fullName>
    </submittedName>
</protein>
<dbReference type="VEuPathDB" id="TriTrypDB:ADEAN_000291500"/>
<reference evidence="1 2" key="1">
    <citation type="submission" date="2020-08" db="EMBL/GenBank/DDBJ databases">
        <authorList>
            <person name="Newling K."/>
            <person name="Davey J."/>
            <person name="Forrester S."/>
        </authorList>
    </citation>
    <scope>NUCLEOTIDE SEQUENCE [LARGE SCALE GENOMIC DNA]</scope>
    <source>
        <strain evidence="2">Crithidia deanei Carvalho (ATCC PRA-265)</strain>
    </source>
</reference>
<dbReference type="AlphaFoldDB" id="A0A7G2C6P4"/>
<dbReference type="EMBL" id="LR877149">
    <property type="protein sequence ID" value="CAD2215460.1"/>
    <property type="molecule type" value="Genomic_DNA"/>
</dbReference>
<dbReference type="PANTHER" id="PTHR40682:SF1">
    <property type="entry name" value="CHROMOSOME UNDETERMINED SCAFFOLD_48, WHOLE GENOME SHOTGUN SEQUENCE"/>
    <property type="match status" value="1"/>
</dbReference>
<sequence length="184" mass="20792">MIKRLLLQQATDKRHELERLMRKEKENNPSVAAPAALTKRSLDQFPFAHQQVSVDFPEDALRAFVEKVMEEKINKVSKRCERKLKEQSQVQMDGMLQQMMAEIERRFEDVRSSPLTANPHAQTVKFAQNGMGNRTFVSSLGEAHAPSTANTSRLFGGSLSPFHQYGPISIVKDASHLSSRNGQQ</sequence>
<evidence type="ECO:0000313" key="2">
    <source>
        <dbReference type="Proteomes" id="UP000515908"/>
    </source>
</evidence>
<gene>
    <name evidence="1" type="ORF">ADEAN_000291500</name>
</gene>
<dbReference type="PANTHER" id="PTHR40682">
    <property type="entry name" value="F5/8 TYPE C DOMAIN CONTAINING PROTEIN"/>
    <property type="match status" value="1"/>
</dbReference>
<evidence type="ECO:0000313" key="1">
    <source>
        <dbReference type="EMBL" id="CAD2215460.1"/>
    </source>
</evidence>
<dbReference type="Proteomes" id="UP000515908">
    <property type="component" value="Chromosome 05"/>
</dbReference>